<dbReference type="EMBL" id="LR031574">
    <property type="protein sequence ID" value="VDC96044.1"/>
    <property type="molecule type" value="Genomic_DNA"/>
</dbReference>
<dbReference type="Gramene" id="A07p06060.2_BraZ1">
    <property type="protein sequence ID" value="A07p06060.2_BraZ1.CDS"/>
    <property type="gene ID" value="A07g06060.2_BraZ1"/>
</dbReference>
<dbReference type="Proteomes" id="UP000694005">
    <property type="component" value="Chromosome A07"/>
</dbReference>
<evidence type="ECO:0000313" key="1">
    <source>
        <dbReference type="EMBL" id="CAG7900962.1"/>
    </source>
</evidence>
<sequence>MAAMNHSSDLRPFKSMWKVKILDPDVLSPIHNDLNFVYKHDTFKVLKIITNLGMINDFDATQSPTGSDVKFGGTFSTQSDAPEGSLTAHGELCYKISVYNKGQEREVQKVARVRLGII</sequence>
<dbReference type="EMBL" id="LS974623">
    <property type="protein sequence ID" value="CAG7900962.1"/>
    <property type="molecule type" value="Genomic_DNA"/>
</dbReference>
<proteinExistence type="predicted"/>
<dbReference type="AlphaFoldDB" id="A0A3P6B9Z7"/>
<organism evidence="2">
    <name type="scientific">Brassica campestris</name>
    <name type="common">Field mustard</name>
    <dbReference type="NCBI Taxonomy" id="3711"/>
    <lineage>
        <taxon>Eukaryota</taxon>
        <taxon>Viridiplantae</taxon>
        <taxon>Streptophyta</taxon>
        <taxon>Embryophyta</taxon>
        <taxon>Tracheophyta</taxon>
        <taxon>Spermatophyta</taxon>
        <taxon>Magnoliopsida</taxon>
        <taxon>eudicotyledons</taxon>
        <taxon>Gunneridae</taxon>
        <taxon>Pentapetalae</taxon>
        <taxon>rosids</taxon>
        <taxon>malvids</taxon>
        <taxon>Brassicales</taxon>
        <taxon>Brassicaceae</taxon>
        <taxon>Brassiceae</taxon>
        <taxon>Brassica</taxon>
    </lineage>
</organism>
<protein>
    <submittedName>
        <fullName evidence="1">Uncharacterized protein</fullName>
    </submittedName>
</protein>
<gene>
    <name evidence="2" type="ORF">BRAA07T28319Z</name>
    <name evidence="1" type="ORF">BRAPAZ1V2_A07P06060.2</name>
</gene>
<reference evidence="2" key="1">
    <citation type="submission" date="2018-11" db="EMBL/GenBank/DDBJ databases">
        <authorList>
            <consortium name="Genoscope - CEA"/>
            <person name="William W."/>
        </authorList>
    </citation>
    <scope>NUCLEOTIDE SEQUENCE</scope>
</reference>
<accession>A0A3P6B9Z7</accession>
<name>A0A3P6B9Z7_BRACM</name>
<evidence type="ECO:0000313" key="2">
    <source>
        <dbReference type="EMBL" id="VDC96044.1"/>
    </source>
</evidence>